<dbReference type="CDD" id="cd18315">
    <property type="entry name" value="BTB_POZ_BAB-like"/>
    <property type="match status" value="1"/>
</dbReference>
<feature type="region of interest" description="Disordered" evidence="7">
    <location>
        <begin position="608"/>
        <end position="828"/>
    </location>
</feature>
<evidence type="ECO:0000256" key="4">
    <source>
        <dbReference type="ARBA" id="ARBA00022833"/>
    </source>
</evidence>
<dbReference type="STRING" id="543379.A0A232EMJ0"/>
<evidence type="ECO:0000256" key="6">
    <source>
        <dbReference type="PROSITE-ProRule" id="PRU00027"/>
    </source>
</evidence>
<comment type="subcellular location">
    <subcellularLocation>
        <location evidence="1">Nucleus</location>
    </subcellularLocation>
</comment>
<dbReference type="AlphaFoldDB" id="A0A232EMJ0"/>
<dbReference type="SUPFAM" id="SSF57667">
    <property type="entry name" value="beta-beta-alpha zinc fingers"/>
    <property type="match status" value="1"/>
</dbReference>
<keyword evidence="4" id="KW-0862">Zinc</keyword>
<evidence type="ECO:0000313" key="10">
    <source>
        <dbReference type="EMBL" id="OXU19575.1"/>
    </source>
</evidence>
<dbReference type="InterPro" id="IPR000210">
    <property type="entry name" value="BTB/POZ_dom"/>
</dbReference>
<feature type="domain" description="BED-type" evidence="9">
    <location>
        <begin position="304"/>
        <end position="354"/>
    </location>
</feature>
<dbReference type="InterPro" id="IPR003656">
    <property type="entry name" value="Znf_BED"/>
</dbReference>
<dbReference type="InterPro" id="IPR007588">
    <property type="entry name" value="Znf_FLYWCH"/>
</dbReference>
<evidence type="ECO:0000259" key="9">
    <source>
        <dbReference type="PROSITE" id="PS50808"/>
    </source>
</evidence>
<dbReference type="GO" id="GO:0005634">
    <property type="term" value="C:nucleus"/>
    <property type="evidence" value="ECO:0007669"/>
    <property type="project" value="UniProtKB-SubCell"/>
</dbReference>
<keyword evidence="2" id="KW-0479">Metal-binding</keyword>
<sequence length="828" mass="92822">MSTARKSIKKSRSYCPTDDDVEHIITPVDIKTEIFDDVPTDAIPMVPRMIDDPEIVISNKGGPKLIHKGYMYTLHKRQPNSIRWRCVLRSHQCRGSLITNRECKKPYVRMCHSHHPDYAAAEVARQKCKAFGEPLSQFFNPDGTLITPPVNKPSTNTPKYTKTIVDDLTIELEERKAASAMSLKSGNRNLVSTDSKRAAKTISCMRNGKIAFGNSPNTASTSPTKSHNTATPTNNPSDNDEDEKKMTAATLTMKQEPEDEDDSCYYEEENLMQSQQHQASSLSRGTYPMLTRVRSHSRSLRAMANPSAVWAHFDLCSNDPLRAQCRICGAVVVRGGANPRQCGTTNLHRHLRVHHGGRLIGRRYHVMSEFGKREHDQPQAAKALRLATQNLVRQMRQIAPAPIAQSSPQQTQQQQTSQQPTKTLVLKTIPLKVKQISPTAIKMQQARQNLQPGQPGVPQSISAHQPPTEVCLRWNSYHSNMQHSFPSLLDNEQFVDVTLACEGRSLKCHKMILSSCSDYLAQLLRENPCQHPIILMKDLKFWEVEALVKFMYRGEVNVTHDKLPQLLNAAEALQVKGLAGPSGSQHPKPPLLIPQTRKIVPQQIITRVANETKDNKPSTSTSNNTPSSTTATTSTPTPNVASPKRGIKRRPIPSEVPEARPFTKIRLQRPVSPQSKGQSSPMVKVEPLDIPVSPGGGIYADEHRDEEDSSSNTQQFESIIGLHEDDDPGGDIELADELDHNDDSNQYSEDQMEFVPTDFLEQEQDITDDPEDQTNCDSIQLTDDDSKHNNEEEEEEDEEDDDDDEEEDEGEEKSEEESRPDRTKKDKT</sequence>
<protein>
    <recommendedName>
        <fullName evidence="12">BTB domain-containing protein</fullName>
    </recommendedName>
</protein>
<dbReference type="Pfam" id="PF00651">
    <property type="entry name" value="BTB"/>
    <property type="match status" value="1"/>
</dbReference>
<dbReference type="Gene3D" id="3.30.710.10">
    <property type="entry name" value="Potassium Channel Kv1.1, Chain A"/>
    <property type="match status" value="1"/>
</dbReference>
<organism evidence="10 11">
    <name type="scientific">Trichomalopsis sarcophagae</name>
    <dbReference type="NCBI Taxonomy" id="543379"/>
    <lineage>
        <taxon>Eukaryota</taxon>
        <taxon>Metazoa</taxon>
        <taxon>Ecdysozoa</taxon>
        <taxon>Arthropoda</taxon>
        <taxon>Hexapoda</taxon>
        <taxon>Insecta</taxon>
        <taxon>Pterygota</taxon>
        <taxon>Neoptera</taxon>
        <taxon>Endopterygota</taxon>
        <taxon>Hymenoptera</taxon>
        <taxon>Apocrita</taxon>
        <taxon>Proctotrupomorpha</taxon>
        <taxon>Chalcidoidea</taxon>
        <taxon>Pteromalidae</taxon>
        <taxon>Pteromalinae</taxon>
        <taxon>Trichomalopsis</taxon>
    </lineage>
</organism>
<feature type="compositionally biased region" description="Polar residues" evidence="7">
    <location>
        <begin position="214"/>
        <end position="237"/>
    </location>
</feature>
<dbReference type="PROSITE" id="PS50097">
    <property type="entry name" value="BTB"/>
    <property type="match status" value="1"/>
</dbReference>
<dbReference type="GO" id="GO:0008270">
    <property type="term" value="F:zinc ion binding"/>
    <property type="evidence" value="ECO:0007669"/>
    <property type="project" value="UniProtKB-KW"/>
</dbReference>
<name>A0A232EMJ0_9HYME</name>
<dbReference type="OrthoDB" id="3066195at2759"/>
<evidence type="ECO:0000256" key="1">
    <source>
        <dbReference type="ARBA" id="ARBA00004123"/>
    </source>
</evidence>
<dbReference type="GO" id="GO:0048666">
    <property type="term" value="P:neuron development"/>
    <property type="evidence" value="ECO:0007669"/>
    <property type="project" value="UniProtKB-ARBA"/>
</dbReference>
<dbReference type="Pfam" id="PF04500">
    <property type="entry name" value="FLYWCH"/>
    <property type="match status" value="1"/>
</dbReference>
<dbReference type="PANTHER" id="PTHR23110:SF109">
    <property type="entry name" value="FI07618P-RELATED"/>
    <property type="match status" value="1"/>
</dbReference>
<feature type="compositionally biased region" description="Polar residues" evidence="7">
    <location>
        <begin position="671"/>
        <end position="681"/>
    </location>
</feature>
<dbReference type="InterPro" id="IPR051095">
    <property type="entry name" value="Dros_DevTransReg"/>
</dbReference>
<evidence type="ECO:0000256" key="3">
    <source>
        <dbReference type="ARBA" id="ARBA00022771"/>
    </source>
</evidence>
<dbReference type="PROSITE" id="PS50808">
    <property type="entry name" value="ZF_BED"/>
    <property type="match status" value="1"/>
</dbReference>
<evidence type="ECO:0008006" key="12">
    <source>
        <dbReference type="Google" id="ProtNLM"/>
    </source>
</evidence>
<dbReference type="PANTHER" id="PTHR23110">
    <property type="entry name" value="BTB DOMAIN TRANSCRIPTION FACTOR"/>
    <property type="match status" value="1"/>
</dbReference>
<dbReference type="SUPFAM" id="SSF54695">
    <property type="entry name" value="POZ domain"/>
    <property type="match status" value="1"/>
</dbReference>
<evidence type="ECO:0000259" key="8">
    <source>
        <dbReference type="PROSITE" id="PS50097"/>
    </source>
</evidence>
<dbReference type="GO" id="GO:0003677">
    <property type="term" value="F:DNA binding"/>
    <property type="evidence" value="ECO:0007669"/>
    <property type="project" value="InterPro"/>
</dbReference>
<evidence type="ECO:0000256" key="2">
    <source>
        <dbReference type="ARBA" id="ARBA00022723"/>
    </source>
</evidence>
<reference evidence="10 11" key="1">
    <citation type="journal article" date="2017" name="Curr. Biol.">
        <title>The Evolution of Venom by Co-option of Single-Copy Genes.</title>
        <authorList>
            <person name="Martinson E.O."/>
            <person name="Mrinalini"/>
            <person name="Kelkar Y.D."/>
            <person name="Chang C.H."/>
            <person name="Werren J.H."/>
        </authorList>
    </citation>
    <scope>NUCLEOTIDE SEQUENCE [LARGE SCALE GENOMIC DNA]</scope>
    <source>
        <strain evidence="10 11">Alberta</strain>
        <tissue evidence="10">Whole body</tissue>
    </source>
</reference>
<dbReference type="InterPro" id="IPR011333">
    <property type="entry name" value="SKP1/BTB/POZ_sf"/>
</dbReference>
<keyword evidence="3 6" id="KW-0863">Zinc-finger</keyword>
<feature type="domain" description="BTB" evidence="8">
    <location>
        <begin position="495"/>
        <end position="560"/>
    </location>
</feature>
<feature type="compositionally biased region" description="Acidic residues" evidence="7">
    <location>
        <begin position="760"/>
        <end position="774"/>
    </location>
</feature>
<evidence type="ECO:0000256" key="5">
    <source>
        <dbReference type="ARBA" id="ARBA00023242"/>
    </source>
</evidence>
<accession>A0A232EMJ0</accession>
<feature type="compositionally biased region" description="Basic and acidic residues" evidence="7">
    <location>
        <begin position="816"/>
        <end position="828"/>
    </location>
</feature>
<evidence type="ECO:0000256" key="7">
    <source>
        <dbReference type="SAM" id="MobiDB-lite"/>
    </source>
</evidence>
<keyword evidence="11" id="KW-1185">Reference proteome</keyword>
<feature type="compositionally biased region" description="Acidic residues" evidence="7">
    <location>
        <begin position="724"/>
        <end position="736"/>
    </location>
</feature>
<dbReference type="Proteomes" id="UP000215335">
    <property type="component" value="Unassembled WGS sequence"/>
</dbReference>
<keyword evidence="5" id="KW-0539">Nucleus</keyword>
<dbReference type="InterPro" id="IPR036236">
    <property type="entry name" value="Znf_C2H2_sf"/>
</dbReference>
<dbReference type="EMBL" id="NNAY01003347">
    <property type="protein sequence ID" value="OXU19575.1"/>
    <property type="molecule type" value="Genomic_DNA"/>
</dbReference>
<feature type="compositionally biased region" description="Acidic residues" evidence="7">
    <location>
        <begin position="791"/>
        <end position="815"/>
    </location>
</feature>
<dbReference type="GO" id="GO:0006357">
    <property type="term" value="P:regulation of transcription by RNA polymerase II"/>
    <property type="evidence" value="ECO:0007669"/>
    <property type="project" value="TreeGrafter"/>
</dbReference>
<feature type="region of interest" description="Disordered" evidence="7">
    <location>
        <begin position="402"/>
        <end position="421"/>
    </location>
</feature>
<comment type="caution">
    <text evidence="10">The sequence shown here is derived from an EMBL/GenBank/DDBJ whole genome shotgun (WGS) entry which is preliminary data.</text>
</comment>
<feature type="region of interest" description="Disordered" evidence="7">
    <location>
        <begin position="208"/>
        <end position="244"/>
    </location>
</feature>
<proteinExistence type="predicted"/>
<evidence type="ECO:0000313" key="11">
    <source>
        <dbReference type="Proteomes" id="UP000215335"/>
    </source>
</evidence>
<dbReference type="SMART" id="SM00225">
    <property type="entry name" value="BTB"/>
    <property type="match status" value="1"/>
</dbReference>
<gene>
    <name evidence="10" type="ORF">TSAR_004260</name>
</gene>
<dbReference type="SMART" id="SM00614">
    <property type="entry name" value="ZnF_BED"/>
    <property type="match status" value="1"/>
</dbReference>
<dbReference type="Gene3D" id="2.20.25.240">
    <property type="match status" value="1"/>
</dbReference>
<feature type="compositionally biased region" description="Low complexity" evidence="7">
    <location>
        <begin position="617"/>
        <end position="643"/>
    </location>
</feature>
<dbReference type="Pfam" id="PF02892">
    <property type="entry name" value="zf-BED"/>
    <property type="match status" value="1"/>
</dbReference>